<accession>A0A0R0DH72</accession>
<name>A0A0R0DH72_9GAMM</name>
<dbReference type="PROSITE" id="PS51819">
    <property type="entry name" value="VOC"/>
    <property type="match status" value="1"/>
</dbReference>
<comment type="caution">
    <text evidence="2">The sequence shown here is derived from an EMBL/GenBank/DDBJ whole genome shotgun (WGS) entry which is preliminary data.</text>
</comment>
<dbReference type="InterPro" id="IPR037523">
    <property type="entry name" value="VOC_core"/>
</dbReference>
<dbReference type="InterPro" id="IPR004360">
    <property type="entry name" value="Glyas_Fos-R_dOase_dom"/>
</dbReference>
<proteinExistence type="predicted"/>
<keyword evidence="3" id="KW-1185">Reference proteome</keyword>
<evidence type="ECO:0000313" key="3">
    <source>
        <dbReference type="Proteomes" id="UP000050956"/>
    </source>
</evidence>
<gene>
    <name evidence="2" type="ORF">ABB30_04990</name>
</gene>
<dbReference type="SUPFAM" id="SSF54593">
    <property type="entry name" value="Glyoxalase/Bleomycin resistance protein/Dihydroxybiphenyl dioxygenase"/>
    <property type="match status" value="1"/>
</dbReference>
<evidence type="ECO:0000313" key="2">
    <source>
        <dbReference type="EMBL" id="KRG78082.1"/>
    </source>
</evidence>
<evidence type="ECO:0000259" key="1">
    <source>
        <dbReference type="PROSITE" id="PS51819"/>
    </source>
</evidence>
<protein>
    <submittedName>
        <fullName evidence="2">Glyoxalase</fullName>
    </submittedName>
</protein>
<dbReference type="Proteomes" id="UP000050956">
    <property type="component" value="Unassembled WGS sequence"/>
</dbReference>
<dbReference type="OrthoDB" id="9794917at2"/>
<dbReference type="InterPro" id="IPR029068">
    <property type="entry name" value="Glyas_Bleomycin-R_OHBP_Dase"/>
</dbReference>
<dbReference type="PATRIC" id="fig|336566.3.peg.334"/>
<dbReference type="Pfam" id="PF00903">
    <property type="entry name" value="Glyoxalase"/>
    <property type="match status" value="1"/>
</dbReference>
<dbReference type="Gene3D" id="3.30.720.110">
    <property type="match status" value="1"/>
</dbReference>
<dbReference type="Gene3D" id="3.30.720.120">
    <property type="match status" value="1"/>
</dbReference>
<organism evidence="2 3">
    <name type="scientific">Stenotrophomonas ginsengisoli</name>
    <dbReference type="NCBI Taxonomy" id="336566"/>
    <lineage>
        <taxon>Bacteria</taxon>
        <taxon>Pseudomonadati</taxon>
        <taxon>Pseudomonadota</taxon>
        <taxon>Gammaproteobacteria</taxon>
        <taxon>Lysobacterales</taxon>
        <taxon>Lysobacteraceae</taxon>
        <taxon>Stenotrophomonas</taxon>
    </lineage>
</organism>
<sequence length="142" mass="15777">MKISQFYPVLMVSDVAAVAAFYQMHFGFKPLFTADWYVHLQSVDEPAINLAILNGGHESVPQGFRGRTANGMLLNFEVEDVNAVHARLLAQGLPMLCELRDEAFGQRHFITQDPAGTLIDVITPIPPSAEFLDAYMEEAVPR</sequence>
<feature type="domain" description="VOC" evidence="1">
    <location>
        <begin position="2"/>
        <end position="124"/>
    </location>
</feature>
<reference evidence="2 3" key="1">
    <citation type="submission" date="2015-05" db="EMBL/GenBank/DDBJ databases">
        <title>Genome sequencing and analysis of members of genus Stenotrophomonas.</title>
        <authorList>
            <person name="Patil P.P."/>
            <person name="Midha S."/>
            <person name="Patil P.B."/>
        </authorList>
    </citation>
    <scope>NUCLEOTIDE SEQUENCE [LARGE SCALE GENOMIC DNA]</scope>
    <source>
        <strain evidence="2 3">DSM 24757</strain>
    </source>
</reference>
<dbReference type="RefSeq" id="WP_057637210.1">
    <property type="nucleotide sequence ID" value="NZ_LDJM01000012.1"/>
</dbReference>
<dbReference type="EMBL" id="LDJM01000012">
    <property type="protein sequence ID" value="KRG78082.1"/>
    <property type="molecule type" value="Genomic_DNA"/>
</dbReference>
<dbReference type="STRING" id="336566.ABB30_04990"/>
<dbReference type="AlphaFoldDB" id="A0A0R0DH72"/>